<proteinExistence type="predicted"/>
<accession>A0A7J7K110</accession>
<sequence length="126" mass="14868">MEESFEIQRRKFYEEQSAFQEQQQSEFLEREHRLTTQQQQLQQQLEDFRNLTLGQRSTNDANVMPEPTPPPRTRLPPPVTPRKTSRRQLHEQPAPTPTNTTLEFTSSYPTLLINDHQNLITHQSKA</sequence>
<comment type="caution">
    <text evidence="2">The sequence shown here is derived from an EMBL/GenBank/DDBJ whole genome shotgun (WGS) entry which is preliminary data.</text>
</comment>
<gene>
    <name evidence="2" type="ORF">EB796_009860</name>
</gene>
<evidence type="ECO:0000313" key="3">
    <source>
        <dbReference type="Proteomes" id="UP000593567"/>
    </source>
</evidence>
<feature type="compositionally biased region" description="Pro residues" evidence="1">
    <location>
        <begin position="66"/>
        <end position="80"/>
    </location>
</feature>
<dbReference type="AlphaFoldDB" id="A0A7J7K110"/>
<feature type="compositionally biased region" description="Polar residues" evidence="1">
    <location>
        <begin position="52"/>
        <end position="61"/>
    </location>
</feature>
<evidence type="ECO:0000313" key="2">
    <source>
        <dbReference type="EMBL" id="KAF6031855.1"/>
    </source>
</evidence>
<dbReference type="EMBL" id="VXIV02001558">
    <property type="protein sequence ID" value="KAF6031855.1"/>
    <property type="molecule type" value="Genomic_DNA"/>
</dbReference>
<protein>
    <submittedName>
        <fullName evidence="2">Uncharacterized protein</fullName>
    </submittedName>
</protein>
<keyword evidence="3" id="KW-1185">Reference proteome</keyword>
<feature type="region of interest" description="Disordered" evidence="1">
    <location>
        <begin position="49"/>
        <end position="103"/>
    </location>
</feature>
<name>A0A7J7K110_BUGNE</name>
<reference evidence="2" key="1">
    <citation type="submission" date="2020-06" db="EMBL/GenBank/DDBJ databases">
        <title>Draft genome of Bugula neritina, a colonial animal packing powerful symbionts and potential medicines.</title>
        <authorList>
            <person name="Rayko M."/>
        </authorList>
    </citation>
    <scope>NUCLEOTIDE SEQUENCE [LARGE SCALE GENOMIC DNA]</scope>
    <source>
        <strain evidence="2">Kwan_BN1</strain>
    </source>
</reference>
<dbReference type="Proteomes" id="UP000593567">
    <property type="component" value="Unassembled WGS sequence"/>
</dbReference>
<organism evidence="2 3">
    <name type="scientific">Bugula neritina</name>
    <name type="common">Brown bryozoan</name>
    <name type="synonym">Sertularia neritina</name>
    <dbReference type="NCBI Taxonomy" id="10212"/>
    <lineage>
        <taxon>Eukaryota</taxon>
        <taxon>Metazoa</taxon>
        <taxon>Spiralia</taxon>
        <taxon>Lophotrochozoa</taxon>
        <taxon>Bryozoa</taxon>
        <taxon>Gymnolaemata</taxon>
        <taxon>Cheilostomatida</taxon>
        <taxon>Flustrina</taxon>
        <taxon>Buguloidea</taxon>
        <taxon>Bugulidae</taxon>
        <taxon>Bugula</taxon>
    </lineage>
</organism>
<evidence type="ECO:0000256" key="1">
    <source>
        <dbReference type="SAM" id="MobiDB-lite"/>
    </source>
</evidence>